<accession>A0A919EGL2</accession>
<dbReference type="EMBL" id="BNCK01000001">
    <property type="protein sequence ID" value="GHF77272.1"/>
    <property type="molecule type" value="Genomic_DNA"/>
</dbReference>
<organism evidence="3 4">
    <name type="scientific">Thalassotalea marina</name>
    <dbReference type="NCBI Taxonomy" id="1673741"/>
    <lineage>
        <taxon>Bacteria</taxon>
        <taxon>Pseudomonadati</taxon>
        <taxon>Pseudomonadota</taxon>
        <taxon>Gammaproteobacteria</taxon>
        <taxon>Alteromonadales</taxon>
        <taxon>Colwelliaceae</taxon>
        <taxon>Thalassotalea</taxon>
    </lineage>
</organism>
<dbReference type="GO" id="GO:0016791">
    <property type="term" value="F:phosphatase activity"/>
    <property type="evidence" value="ECO:0007669"/>
    <property type="project" value="UniProtKB-ARBA"/>
</dbReference>
<dbReference type="SUPFAM" id="SSF52799">
    <property type="entry name" value="(Phosphotyrosine protein) phosphatases II"/>
    <property type="match status" value="1"/>
</dbReference>
<keyword evidence="1" id="KW-0378">Hydrolase</keyword>
<name>A0A919EGL2_9GAMM</name>
<dbReference type="Proteomes" id="UP000623842">
    <property type="component" value="Unassembled WGS sequence"/>
</dbReference>
<comment type="caution">
    <text evidence="3">The sequence shown here is derived from an EMBL/GenBank/DDBJ whole genome shotgun (WGS) entry which is preliminary data.</text>
</comment>
<evidence type="ECO:0000256" key="1">
    <source>
        <dbReference type="ARBA" id="ARBA00022801"/>
    </source>
</evidence>
<dbReference type="Gene3D" id="3.90.190.10">
    <property type="entry name" value="Protein tyrosine phosphatase superfamily"/>
    <property type="match status" value="1"/>
</dbReference>
<evidence type="ECO:0000313" key="3">
    <source>
        <dbReference type="EMBL" id="GHF77272.1"/>
    </source>
</evidence>
<proteinExistence type="predicted"/>
<dbReference type="Pfam" id="PF22784">
    <property type="entry name" value="PTP-SAK"/>
    <property type="match status" value="1"/>
</dbReference>
<reference evidence="3" key="2">
    <citation type="submission" date="2020-09" db="EMBL/GenBank/DDBJ databases">
        <authorList>
            <person name="Sun Q."/>
            <person name="Kim S."/>
        </authorList>
    </citation>
    <scope>NUCLEOTIDE SEQUENCE</scope>
    <source>
        <strain evidence="3">KCTC 42731</strain>
    </source>
</reference>
<evidence type="ECO:0000313" key="4">
    <source>
        <dbReference type="Proteomes" id="UP000623842"/>
    </source>
</evidence>
<sequence>MIVKHLIDSLSMSNTLVPNEHLMVGGQPSEHDFEVLAAIGITQVVNLRPPSESIPFDEAAIAEKWGMQYHVIEVTTTESCTKEKAQHLKDILDKEEPTLVHCASGNRVGALIALKEYWLEGAGAEDAFNLGLSAGLTKYTDEIKQVLQV</sequence>
<dbReference type="InterPro" id="IPR057023">
    <property type="entry name" value="PTP-SAK"/>
</dbReference>
<gene>
    <name evidence="3" type="ORF">GCM10017161_00300</name>
</gene>
<keyword evidence="4" id="KW-1185">Reference proteome</keyword>
<evidence type="ECO:0000259" key="2">
    <source>
        <dbReference type="Pfam" id="PF22784"/>
    </source>
</evidence>
<dbReference type="RefSeq" id="WP_189766698.1">
    <property type="nucleotide sequence ID" value="NZ_BNCK01000001.1"/>
</dbReference>
<protein>
    <recommendedName>
        <fullName evidence="2">Swiss Army Knife protein DSP-PTPase phosphatase domain-containing protein</fullName>
    </recommendedName>
</protein>
<dbReference type="AlphaFoldDB" id="A0A919EGL2"/>
<feature type="domain" description="Swiss Army Knife protein DSP-PTPase phosphatase" evidence="2">
    <location>
        <begin position="13"/>
        <end position="114"/>
    </location>
</feature>
<reference evidence="3" key="1">
    <citation type="journal article" date="2014" name="Int. J. Syst. Evol. Microbiol.">
        <title>Complete genome sequence of Corynebacterium casei LMG S-19264T (=DSM 44701T), isolated from a smear-ripened cheese.</title>
        <authorList>
            <consortium name="US DOE Joint Genome Institute (JGI-PGF)"/>
            <person name="Walter F."/>
            <person name="Albersmeier A."/>
            <person name="Kalinowski J."/>
            <person name="Ruckert C."/>
        </authorList>
    </citation>
    <scope>NUCLEOTIDE SEQUENCE</scope>
    <source>
        <strain evidence="3">KCTC 42731</strain>
    </source>
</reference>
<dbReference type="InterPro" id="IPR029021">
    <property type="entry name" value="Prot-tyrosine_phosphatase-like"/>
</dbReference>